<dbReference type="Proteomes" id="UP000256542">
    <property type="component" value="Unassembled WGS sequence"/>
</dbReference>
<dbReference type="OrthoDB" id="6912333at2"/>
<dbReference type="InterPro" id="IPR011008">
    <property type="entry name" value="Dimeric_a/b-barrel"/>
</dbReference>
<keyword evidence="2" id="KW-0503">Monooxygenase</keyword>
<dbReference type="SUPFAM" id="SSF54909">
    <property type="entry name" value="Dimeric alpha+beta barrel"/>
    <property type="match status" value="1"/>
</dbReference>
<comment type="caution">
    <text evidence="2">The sequence shown here is derived from an EMBL/GenBank/DDBJ whole genome shotgun (WGS) entry which is preliminary data.</text>
</comment>
<dbReference type="AlphaFoldDB" id="A0A3E0DU75"/>
<dbReference type="GO" id="GO:0004497">
    <property type="term" value="F:monooxygenase activity"/>
    <property type="evidence" value="ECO:0007669"/>
    <property type="project" value="UniProtKB-KW"/>
</dbReference>
<dbReference type="RefSeq" id="WP_115896910.1">
    <property type="nucleotide sequence ID" value="NZ_QUNG01000003.1"/>
</dbReference>
<gene>
    <name evidence="2" type="ORF">DFP81_103237</name>
</gene>
<protein>
    <submittedName>
        <fullName evidence="2">Quinol monooxygenase YgiN</fullName>
    </submittedName>
</protein>
<evidence type="ECO:0000259" key="1">
    <source>
        <dbReference type="PROSITE" id="PS51725"/>
    </source>
</evidence>
<keyword evidence="2" id="KW-0560">Oxidoreductase</keyword>
<feature type="domain" description="ABM" evidence="1">
    <location>
        <begin position="5"/>
        <end position="103"/>
    </location>
</feature>
<organism evidence="2 3">
    <name type="scientific">Marinomonas pollencensis</name>
    <dbReference type="NCBI Taxonomy" id="491954"/>
    <lineage>
        <taxon>Bacteria</taxon>
        <taxon>Pseudomonadati</taxon>
        <taxon>Pseudomonadota</taxon>
        <taxon>Gammaproteobacteria</taxon>
        <taxon>Oceanospirillales</taxon>
        <taxon>Oceanospirillaceae</taxon>
        <taxon>Marinomonas</taxon>
    </lineage>
</organism>
<keyword evidence="3" id="KW-1185">Reference proteome</keyword>
<evidence type="ECO:0000313" key="2">
    <source>
        <dbReference type="EMBL" id="REG85038.1"/>
    </source>
</evidence>
<dbReference type="PROSITE" id="PS51725">
    <property type="entry name" value="ABM"/>
    <property type="match status" value="1"/>
</dbReference>
<reference evidence="2 3" key="1">
    <citation type="submission" date="2018-08" db="EMBL/GenBank/DDBJ databases">
        <title>Genomic Encyclopedia of Type Strains, Phase III (KMG-III): the genomes of soil and plant-associated and newly described type strains.</title>
        <authorList>
            <person name="Whitman W."/>
        </authorList>
    </citation>
    <scope>NUCLEOTIDE SEQUENCE [LARGE SCALE GENOMIC DNA]</scope>
    <source>
        <strain evidence="2 3">CECT 7375</strain>
    </source>
</reference>
<dbReference type="InterPro" id="IPR007138">
    <property type="entry name" value="ABM_dom"/>
</dbReference>
<sequence>MSSKVYCIAQFLPKAGQEKAAFKLLQGLEANTLREDGCIQYRLTRQIASPAATGTSFPIVFNEIWQDMKSFEAHNQRSELAAFFESQCLSSDGLIEDWNVCVYSDEPEDFDAPKLA</sequence>
<dbReference type="EMBL" id="QUNG01000003">
    <property type="protein sequence ID" value="REG85038.1"/>
    <property type="molecule type" value="Genomic_DNA"/>
</dbReference>
<evidence type="ECO:0000313" key="3">
    <source>
        <dbReference type="Proteomes" id="UP000256542"/>
    </source>
</evidence>
<dbReference type="Gene3D" id="3.30.70.100">
    <property type="match status" value="1"/>
</dbReference>
<accession>A0A3E0DU75</accession>
<name>A0A3E0DU75_9GAMM</name>
<dbReference type="Pfam" id="PF03992">
    <property type="entry name" value="ABM"/>
    <property type="match status" value="1"/>
</dbReference>
<proteinExistence type="predicted"/>